<evidence type="ECO:0000313" key="1">
    <source>
        <dbReference type="EMBL" id="KAI6653014.1"/>
    </source>
</evidence>
<name>A0AAV7JWZ4_9METZ</name>
<dbReference type="Proteomes" id="UP001165289">
    <property type="component" value="Unassembled WGS sequence"/>
</dbReference>
<evidence type="ECO:0000313" key="2">
    <source>
        <dbReference type="Proteomes" id="UP001165289"/>
    </source>
</evidence>
<comment type="caution">
    <text evidence="1">The sequence shown here is derived from an EMBL/GenBank/DDBJ whole genome shotgun (WGS) entry which is preliminary data.</text>
</comment>
<accession>A0AAV7JWZ4</accession>
<dbReference type="AlphaFoldDB" id="A0AAV7JWZ4"/>
<dbReference type="EMBL" id="JAKMXF010000296">
    <property type="protein sequence ID" value="KAI6653014.1"/>
    <property type="molecule type" value="Genomic_DNA"/>
</dbReference>
<proteinExistence type="predicted"/>
<keyword evidence="2" id="KW-1185">Reference proteome</keyword>
<protein>
    <submittedName>
        <fullName evidence="1">KRAB-A domain-containing protein 2-like isoform X2</fullName>
    </submittedName>
</protein>
<reference evidence="1 2" key="1">
    <citation type="journal article" date="2023" name="BMC Biol.">
        <title>The compact genome of the sponge Oopsacas minuta (Hexactinellida) is lacking key metazoan core genes.</title>
        <authorList>
            <person name="Santini S."/>
            <person name="Schenkelaars Q."/>
            <person name="Jourda C."/>
            <person name="Duchesne M."/>
            <person name="Belahbib H."/>
            <person name="Rocher C."/>
            <person name="Selva M."/>
            <person name="Riesgo A."/>
            <person name="Vervoort M."/>
            <person name="Leys S.P."/>
            <person name="Kodjabachian L."/>
            <person name="Le Bivic A."/>
            <person name="Borchiellini C."/>
            <person name="Claverie J.M."/>
            <person name="Renard E."/>
        </authorList>
    </citation>
    <scope>NUCLEOTIDE SEQUENCE [LARGE SCALE GENOMIC DNA]</scope>
    <source>
        <strain evidence="1">SPO-2</strain>
    </source>
</reference>
<sequence length="147" mass="16125">MTAVTKRCQEKQQNRILNHASKRFSLAEVEDSVIIPISHLDKVHSLGPRNILGCITSRDGTSYSIGTDKGALAVNYTRNQLEVCPTKLLPLDSIPPVSITQRESMQSSFLGISSNSACCKKAKRVASQIMRYIVVLTNMFSVGVVKS</sequence>
<organism evidence="1 2">
    <name type="scientific">Oopsacas minuta</name>
    <dbReference type="NCBI Taxonomy" id="111878"/>
    <lineage>
        <taxon>Eukaryota</taxon>
        <taxon>Metazoa</taxon>
        <taxon>Porifera</taxon>
        <taxon>Hexactinellida</taxon>
        <taxon>Hexasterophora</taxon>
        <taxon>Lyssacinosida</taxon>
        <taxon>Leucopsacidae</taxon>
        <taxon>Oopsacas</taxon>
    </lineage>
</organism>
<gene>
    <name evidence="1" type="ORF">LOD99_4091</name>
</gene>